<dbReference type="WBParaSite" id="scaffold1222_cov181.g2684">
    <property type="protein sequence ID" value="scaffold1222_cov181.g2684"/>
    <property type="gene ID" value="scaffold1222_cov181.g2684"/>
</dbReference>
<name>A0A915LHD7_MELJA</name>
<evidence type="ECO:0000313" key="2">
    <source>
        <dbReference type="Proteomes" id="UP000887561"/>
    </source>
</evidence>
<sequence length="247" mass="27789">MEAIKNVSVSKQMHLTFIYDCKAEGDDLKKLEQVMKDLKHEIKKIPDMQEELAKGNTILLITNSSGYQVLEAFYENVPILSMPYMVDQFYVAESLKIPHEIEIENANGEKPISGGDPKHGHGTNHQTGNERNKSPVRGRSHANGSPHVNPSSLDKHVENHHLIVKQEVDKLAPTLSFNNMSVDFEGIKDFEDIEAVLKELLDNSHKTKVNKVHEYLHQTLKKNNPKDIFLAKVIEALHGSAGENGQE</sequence>
<keyword evidence="2" id="KW-1185">Reference proteome</keyword>
<dbReference type="Proteomes" id="UP000887561">
    <property type="component" value="Unplaced"/>
</dbReference>
<evidence type="ECO:0000256" key="1">
    <source>
        <dbReference type="SAM" id="MobiDB-lite"/>
    </source>
</evidence>
<organism evidence="2 3">
    <name type="scientific">Meloidogyne javanica</name>
    <name type="common">Root-knot nematode worm</name>
    <dbReference type="NCBI Taxonomy" id="6303"/>
    <lineage>
        <taxon>Eukaryota</taxon>
        <taxon>Metazoa</taxon>
        <taxon>Ecdysozoa</taxon>
        <taxon>Nematoda</taxon>
        <taxon>Chromadorea</taxon>
        <taxon>Rhabditida</taxon>
        <taxon>Tylenchina</taxon>
        <taxon>Tylenchomorpha</taxon>
        <taxon>Tylenchoidea</taxon>
        <taxon>Meloidogynidae</taxon>
        <taxon>Meloidogyninae</taxon>
        <taxon>Meloidogyne</taxon>
        <taxon>Meloidogyne incognita group</taxon>
    </lineage>
</organism>
<feature type="region of interest" description="Disordered" evidence="1">
    <location>
        <begin position="107"/>
        <end position="153"/>
    </location>
</feature>
<reference evidence="3" key="1">
    <citation type="submission" date="2022-11" db="UniProtKB">
        <authorList>
            <consortium name="WormBaseParasite"/>
        </authorList>
    </citation>
    <scope>IDENTIFICATION</scope>
</reference>
<protein>
    <submittedName>
        <fullName evidence="3">Uncharacterized protein</fullName>
    </submittedName>
</protein>
<proteinExistence type="predicted"/>
<dbReference type="AlphaFoldDB" id="A0A915LHD7"/>
<accession>A0A915LHD7</accession>
<feature type="compositionally biased region" description="Polar residues" evidence="1">
    <location>
        <begin position="142"/>
        <end position="152"/>
    </location>
</feature>
<evidence type="ECO:0000313" key="3">
    <source>
        <dbReference type="WBParaSite" id="scaffold1222_cov181.g2684"/>
    </source>
</evidence>